<protein>
    <submittedName>
        <fullName evidence="2">Uncharacterized protein</fullName>
    </submittedName>
</protein>
<evidence type="ECO:0000313" key="3">
    <source>
        <dbReference type="Proteomes" id="UP001432222"/>
    </source>
</evidence>
<name>A0ABZ1TZM2_9ACTN</name>
<dbReference type="EMBL" id="CP108110">
    <property type="protein sequence ID" value="WUQ83870.1"/>
    <property type="molecule type" value="Genomic_DNA"/>
</dbReference>
<sequence>MALTSDEDWTVSVGGGLLPPTTRPPVAALTEVWQTVRSLDLGPQQHAALRKLFGAGGTEAVEDCLDGGTFDFPISLPGGELVAVRVRRGEGLTDRQRKAIRYEPVQLPPEGRNPGLWAVKDAEVDDLVREDNRVLRWGIRASAESWIRREVSRGDYRWWNGRAAS</sequence>
<dbReference type="Proteomes" id="UP001432222">
    <property type="component" value="Chromosome"/>
</dbReference>
<accession>A0ABZ1TZM2</accession>
<proteinExistence type="predicted"/>
<evidence type="ECO:0000256" key="1">
    <source>
        <dbReference type="SAM" id="MobiDB-lite"/>
    </source>
</evidence>
<keyword evidence="3" id="KW-1185">Reference proteome</keyword>
<reference evidence="2" key="1">
    <citation type="submission" date="2022-10" db="EMBL/GenBank/DDBJ databases">
        <title>The complete genomes of actinobacterial strains from the NBC collection.</title>
        <authorList>
            <person name="Joergensen T.S."/>
            <person name="Alvarez Arevalo M."/>
            <person name="Sterndorff E.B."/>
            <person name="Faurdal D."/>
            <person name="Vuksanovic O."/>
            <person name="Mourched A.-S."/>
            <person name="Charusanti P."/>
            <person name="Shaw S."/>
            <person name="Blin K."/>
            <person name="Weber T."/>
        </authorList>
    </citation>
    <scope>NUCLEOTIDE SEQUENCE</scope>
    <source>
        <strain evidence="2">NBC_00222</strain>
    </source>
</reference>
<gene>
    <name evidence="2" type="ORF">OHA16_13365</name>
</gene>
<dbReference type="RefSeq" id="WP_328954807.1">
    <property type="nucleotide sequence ID" value="NZ_CP108110.1"/>
</dbReference>
<evidence type="ECO:0000313" key="2">
    <source>
        <dbReference type="EMBL" id="WUQ83870.1"/>
    </source>
</evidence>
<feature type="region of interest" description="Disordered" evidence="1">
    <location>
        <begin position="1"/>
        <end position="21"/>
    </location>
</feature>
<organism evidence="2 3">
    <name type="scientific">Kitasatospora purpeofusca</name>
    <dbReference type="NCBI Taxonomy" id="67352"/>
    <lineage>
        <taxon>Bacteria</taxon>
        <taxon>Bacillati</taxon>
        <taxon>Actinomycetota</taxon>
        <taxon>Actinomycetes</taxon>
        <taxon>Kitasatosporales</taxon>
        <taxon>Streptomycetaceae</taxon>
        <taxon>Kitasatospora</taxon>
    </lineage>
</organism>